<evidence type="ECO:0000313" key="2">
    <source>
        <dbReference type="EMBL" id="RHG66497.1"/>
    </source>
</evidence>
<reference evidence="2 3" key="1">
    <citation type="submission" date="2018-08" db="EMBL/GenBank/DDBJ databases">
        <title>A genome reference for cultivated species of the human gut microbiota.</title>
        <authorList>
            <person name="Zou Y."/>
            <person name="Xue W."/>
            <person name="Luo G."/>
        </authorList>
    </citation>
    <scope>NUCLEOTIDE SEQUENCE [LARGE SCALE GENOMIC DNA]</scope>
    <source>
        <strain evidence="2 3">AM22-1</strain>
    </source>
</reference>
<feature type="transmembrane region" description="Helical" evidence="1">
    <location>
        <begin position="12"/>
        <end position="28"/>
    </location>
</feature>
<proteinExistence type="predicted"/>
<name>A0A3R6H4Z9_9BACT</name>
<keyword evidence="1" id="KW-0812">Transmembrane</keyword>
<dbReference type="EMBL" id="QRIN01000020">
    <property type="protein sequence ID" value="RHG66497.1"/>
    <property type="molecule type" value="Genomic_DNA"/>
</dbReference>
<dbReference type="AlphaFoldDB" id="A0A3R6H4Z9"/>
<dbReference type="Proteomes" id="UP000286501">
    <property type="component" value="Unassembled WGS sequence"/>
</dbReference>
<gene>
    <name evidence="2" type="ORF">DW250_06315</name>
</gene>
<evidence type="ECO:0000313" key="3">
    <source>
        <dbReference type="Proteomes" id="UP000286501"/>
    </source>
</evidence>
<keyword evidence="1" id="KW-1133">Transmembrane helix</keyword>
<evidence type="ECO:0000256" key="1">
    <source>
        <dbReference type="SAM" id="Phobius"/>
    </source>
</evidence>
<accession>A0A3R6H4Z9</accession>
<sequence length="90" mass="10823">MLFNCKDNSFFSIMESFLIFFCIFACKFKGICRNRARKSPIWGWKIPKSRISDTCRQMNCRQQMMKAQAYTLIYITEEIKNKINRIKQYG</sequence>
<protein>
    <submittedName>
        <fullName evidence="2">Uncharacterized protein</fullName>
    </submittedName>
</protein>
<organism evidence="2 3">
    <name type="scientific">Segatella copri</name>
    <dbReference type="NCBI Taxonomy" id="165179"/>
    <lineage>
        <taxon>Bacteria</taxon>
        <taxon>Pseudomonadati</taxon>
        <taxon>Bacteroidota</taxon>
        <taxon>Bacteroidia</taxon>
        <taxon>Bacteroidales</taxon>
        <taxon>Prevotellaceae</taxon>
        <taxon>Segatella</taxon>
    </lineage>
</organism>
<comment type="caution">
    <text evidence="2">The sequence shown here is derived from an EMBL/GenBank/DDBJ whole genome shotgun (WGS) entry which is preliminary data.</text>
</comment>
<keyword evidence="1" id="KW-0472">Membrane</keyword>